<dbReference type="InterPro" id="IPR008969">
    <property type="entry name" value="CarboxyPept-like_regulatory"/>
</dbReference>
<dbReference type="NCBIfam" id="TIGR04057">
    <property type="entry name" value="SusC_RagA_signa"/>
    <property type="match status" value="1"/>
</dbReference>
<dbReference type="AlphaFoldDB" id="A0A9E6ZU21"/>
<evidence type="ECO:0000256" key="6">
    <source>
        <dbReference type="ARBA" id="ARBA00023136"/>
    </source>
</evidence>
<proteinExistence type="inferred from homology"/>
<organism evidence="12 13">
    <name type="scientific">Abyssalbus ytuae</name>
    <dbReference type="NCBI Taxonomy" id="2926907"/>
    <lineage>
        <taxon>Bacteria</taxon>
        <taxon>Pseudomonadati</taxon>
        <taxon>Bacteroidota</taxon>
        <taxon>Flavobacteriia</taxon>
        <taxon>Flavobacteriales</taxon>
        <taxon>Flavobacteriaceae</taxon>
        <taxon>Abyssalbus</taxon>
    </lineage>
</organism>
<keyword evidence="13" id="KW-1185">Reference proteome</keyword>
<keyword evidence="4 8" id="KW-0812">Transmembrane</keyword>
<dbReference type="PROSITE" id="PS52016">
    <property type="entry name" value="TONB_DEPENDENT_REC_3"/>
    <property type="match status" value="1"/>
</dbReference>
<dbReference type="InterPro" id="IPR039426">
    <property type="entry name" value="TonB-dep_rcpt-like"/>
</dbReference>
<protein>
    <submittedName>
        <fullName evidence="12">TonB-dependent receptor</fullName>
    </submittedName>
</protein>
<keyword evidence="7 8" id="KW-0998">Cell outer membrane</keyword>
<keyword evidence="6 8" id="KW-0472">Membrane</keyword>
<dbReference type="InterPro" id="IPR023997">
    <property type="entry name" value="TonB-dep_OMP_SusC/RagA_CS"/>
</dbReference>
<evidence type="ECO:0000256" key="3">
    <source>
        <dbReference type="ARBA" id="ARBA00022452"/>
    </source>
</evidence>
<feature type="domain" description="TonB-dependent receptor plug" evidence="11">
    <location>
        <begin position="125"/>
        <end position="230"/>
    </location>
</feature>
<dbReference type="SUPFAM" id="SSF56935">
    <property type="entry name" value="Porins"/>
    <property type="match status" value="1"/>
</dbReference>
<dbReference type="Gene3D" id="2.40.170.20">
    <property type="entry name" value="TonB-dependent receptor, beta-barrel domain"/>
    <property type="match status" value="1"/>
</dbReference>
<dbReference type="KEGG" id="fbm:MQE35_00550"/>
<evidence type="ECO:0000256" key="9">
    <source>
        <dbReference type="RuleBase" id="RU003357"/>
    </source>
</evidence>
<evidence type="ECO:0000313" key="13">
    <source>
        <dbReference type="Proteomes" id="UP000831290"/>
    </source>
</evidence>
<evidence type="ECO:0000256" key="8">
    <source>
        <dbReference type="PROSITE-ProRule" id="PRU01360"/>
    </source>
</evidence>
<evidence type="ECO:0000313" key="12">
    <source>
        <dbReference type="EMBL" id="UOB17803.1"/>
    </source>
</evidence>
<dbReference type="EMBL" id="CP094358">
    <property type="protein sequence ID" value="UOB17803.1"/>
    <property type="molecule type" value="Genomic_DNA"/>
</dbReference>
<dbReference type="Gene3D" id="2.170.130.10">
    <property type="entry name" value="TonB-dependent receptor, plug domain"/>
    <property type="match status" value="1"/>
</dbReference>
<keyword evidence="5 9" id="KW-0798">TonB box</keyword>
<keyword evidence="2 8" id="KW-0813">Transport</keyword>
<evidence type="ECO:0000256" key="1">
    <source>
        <dbReference type="ARBA" id="ARBA00004571"/>
    </source>
</evidence>
<dbReference type="Proteomes" id="UP000831290">
    <property type="component" value="Chromosome"/>
</dbReference>
<dbReference type="InterPro" id="IPR023996">
    <property type="entry name" value="TonB-dep_OMP_SusC/RagA"/>
</dbReference>
<evidence type="ECO:0000256" key="7">
    <source>
        <dbReference type="ARBA" id="ARBA00023237"/>
    </source>
</evidence>
<dbReference type="Gene3D" id="2.60.40.1120">
    <property type="entry name" value="Carboxypeptidase-like, regulatory domain"/>
    <property type="match status" value="1"/>
</dbReference>
<evidence type="ECO:0000259" key="11">
    <source>
        <dbReference type="Pfam" id="PF07715"/>
    </source>
</evidence>
<dbReference type="Pfam" id="PF13715">
    <property type="entry name" value="CarbopepD_reg_2"/>
    <property type="match status" value="1"/>
</dbReference>
<accession>A0A9E6ZU21</accession>
<evidence type="ECO:0000256" key="2">
    <source>
        <dbReference type="ARBA" id="ARBA00022448"/>
    </source>
</evidence>
<comment type="subcellular location">
    <subcellularLocation>
        <location evidence="1 8">Cell outer membrane</location>
        <topology evidence="1 8">Multi-pass membrane protein</topology>
    </subcellularLocation>
</comment>
<dbReference type="InterPro" id="IPR012910">
    <property type="entry name" value="Plug_dom"/>
</dbReference>
<reference evidence="12" key="1">
    <citation type="submission" date="2022-03" db="EMBL/GenBank/DDBJ databases">
        <title>Description of Abyssus ytuae gen. nov., sp. nov., a novel member of the family Flavobacteriaceae isolated from the sediment of Mariana Trench.</title>
        <authorList>
            <person name="Zhang J."/>
            <person name="Xu X."/>
        </authorList>
    </citation>
    <scope>NUCLEOTIDE SEQUENCE</scope>
    <source>
        <strain evidence="12">MT3330</strain>
    </source>
</reference>
<dbReference type="RefSeq" id="WP_255843546.1">
    <property type="nucleotide sequence ID" value="NZ_CP094358.1"/>
</dbReference>
<dbReference type="GO" id="GO:0009279">
    <property type="term" value="C:cell outer membrane"/>
    <property type="evidence" value="ECO:0007669"/>
    <property type="project" value="UniProtKB-SubCell"/>
</dbReference>
<keyword evidence="3 8" id="KW-1134">Transmembrane beta strand</keyword>
<evidence type="ECO:0000256" key="4">
    <source>
        <dbReference type="ARBA" id="ARBA00022692"/>
    </source>
</evidence>
<keyword evidence="12" id="KW-0675">Receptor</keyword>
<dbReference type="InterPro" id="IPR000531">
    <property type="entry name" value="Beta-barrel_TonB"/>
</dbReference>
<evidence type="ECO:0000256" key="5">
    <source>
        <dbReference type="ARBA" id="ARBA00023077"/>
    </source>
</evidence>
<name>A0A9E6ZU21_9FLAO</name>
<feature type="domain" description="TonB-dependent receptor-like beta-barrel" evidence="10">
    <location>
        <begin position="406"/>
        <end position="848"/>
    </location>
</feature>
<dbReference type="Pfam" id="PF07715">
    <property type="entry name" value="Plug"/>
    <property type="match status" value="1"/>
</dbReference>
<sequence length="1018" mass="112870">MMTKKNKIWQQYVLFFFGILFFSHTYSFAQERNITGTVISGDDLQPLPGVSVVIKGTNTGIVTDFDGKYSITVNNNNDVLIFSYLGYANQEIAVGTKNQIDVTLKININELTEVIVIGYGSALRKDLTSSVSVVDINEMKTAPTPQFEQMLTGRVAGVDISSTNSEPGAGLKIRIRGNNSINGDNSPLLVIDGVLGGSFESLNVNDIESMQVLKDASATAIYGSQGANGVIIITTKQGKTGKLAVDLYTASGIQRVRKKLDLLTAEQHVQVLKDDPNFDFPEDISGIDNPILSGKGTDWQDEIFQEGLYQNYHLTLRGGEENLRGFLSLDYLDQEGVVKKSDYTKISGRANINFKASDKFSIRNNLSIYSTSTNQIKTNEGYGSQGGPVTINALLFSPIIPVYAEDGTYNGPLNAGYIRDNPIALINELKDLYETEYLQNTIFTKWKIFKGLTHDFSATYTNSTYNNKRYTGKVLLRSLNQGEAYLDNIERKAWQLKNTLTYKKKFNKNHDFSVLLGYEISKDERFRSRITVQGFATEAAGYNNIGIGSEVTSALSDKTRTGLVSYFSRITYGYKSKYLFSLSGRADGSTKFAENNKWGYFPSGSFAWVVSEENFLADSKTISFLKFRTSYGQTGSQAISPYQSLASYRTGMQFSYGDEDLYNGAFVNRVSNPNLKWETTTQFDLGVDLQLFDNRIGITADYFNKKTTDLLYDRRLLSHTGIDSQIQNIGEMENLGYEFSLNASVFDKKFKWDFSANISFIDNEVLDLGGDTDVYLEPPSKSRGSGFSTSGILTVGEPIGNFYGYVADGIFKTQEDLDAIEQDGAVLGSVRYKDISGPDGVPDGKIDLEYDRTVIGNALPDYIVGMTNNFSYNNFDLNVTLQASVGRDVIRFDKGRINTLEKFNGWSVNNPDTDIPTNGFLGDVTNSNYVEDASFLKFKNISLGYTFPKYTIEKLGLSNLKVYLSAIDAIVITDYSGYDPEVNSYGDGNSFEQNVSLGYDSGSYPGVSQYVLGINVSF</sequence>
<dbReference type="NCBIfam" id="TIGR04056">
    <property type="entry name" value="OMP_RagA_SusC"/>
    <property type="match status" value="1"/>
</dbReference>
<dbReference type="InterPro" id="IPR037066">
    <property type="entry name" value="Plug_dom_sf"/>
</dbReference>
<gene>
    <name evidence="12" type="ORF">MQE35_00550</name>
</gene>
<dbReference type="InterPro" id="IPR036942">
    <property type="entry name" value="Beta-barrel_TonB_sf"/>
</dbReference>
<comment type="similarity">
    <text evidence="8 9">Belongs to the TonB-dependent receptor family.</text>
</comment>
<evidence type="ECO:0000259" key="10">
    <source>
        <dbReference type="Pfam" id="PF00593"/>
    </source>
</evidence>
<dbReference type="Pfam" id="PF00593">
    <property type="entry name" value="TonB_dep_Rec_b-barrel"/>
    <property type="match status" value="1"/>
</dbReference>
<dbReference type="SUPFAM" id="SSF49464">
    <property type="entry name" value="Carboxypeptidase regulatory domain-like"/>
    <property type="match status" value="1"/>
</dbReference>